<reference evidence="5" key="2">
    <citation type="submission" date="2025-08" db="UniProtKB">
        <authorList>
            <consortium name="RefSeq"/>
        </authorList>
    </citation>
    <scope>IDENTIFICATION</scope>
    <source>
        <tissue evidence="5">Young leaves</tissue>
    </source>
</reference>
<evidence type="ECO:0000259" key="2">
    <source>
        <dbReference type="Pfam" id="PF23399"/>
    </source>
</evidence>
<accession>A0A8B8J916</accession>
<gene>
    <name evidence="5" type="primary">LOC103715672</name>
</gene>
<organism evidence="4 5">
    <name type="scientific">Phoenix dactylifera</name>
    <name type="common">Date palm</name>
    <dbReference type="NCBI Taxonomy" id="42345"/>
    <lineage>
        <taxon>Eukaryota</taxon>
        <taxon>Viridiplantae</taxon>
        <taxon>Streptophyta</taxon>
        <taxon>Embryophyta</taxon>
        <taxon>Tracheophyta</taxon>
        <taxon>Spermatophyta</taxon>
        <taxon>Magnoliopsida</taxon>
        <taxon>Liliopsida</taxon>
        <taxon>Arecaceae</taxon>
        <taxon>Coryphoideae</taxon>
        <taxon>Phoeniceae</taxon>
        <taxon>Phoenix</taxon>
    </lineage>
</organism>
<feature type="domain" description="LTI65/LTI78 N-terminal" evidence="3">
    <location>
        <begin position="48"/>
        <end position="111"/>
    </location>
</feature>
<dbReference type="KEGG" id="pda:103715672"/>
<dbReference type="GeneID" id="103715672"/>
<evidence type="ECO:0000256" key="1">
    <source>
        <dbReference type="SAM" id="MobiDB-lite"/>
    </source>
</evidence>
<evidence type="ECO:0000313" key="5">
    <source>
        <dbReference type="RefSeq" id="XP_026663720.1"/>
    </source>
</evidence>
<dbReference type="PANTHER" id="PTHR33836">
    <property type="entry name" value="LOW-TEMPERATURE-INDUCED 65 KDA PROTEIN-RELATED"/>
    <property type="match status" value="1"/>
</dbReference>
<evidence type="ECO:0000313" key="4">
    <source>
        <dbReference type="Proteomes" id="UP000228380"/>
    </source>
</evidence>
<dbReference type="AlphaFoldDB" id="A0A8B8J916"/>
<dbReference type="InterPro" id="IPR057059">
    <property type="entry name" value="LTI65/LTI78_PGEED"/>
</dbReference>
<dbReference type="PANTHER" id="PTHR33836:SF7">
    <property type="entry name" value="LOW-TEMPERATURE-INDUCED PROTEIN"/>
    <property type="match status" value="1"/>
</dbReference>
<name>A0A8B8J916_PHODC</name>
<proteinExistence type="predicted"/>
<feature type="region of interest" description="Disordered" evidence="1">
    <location>
        <begin position="71"/>
        <end position="135"/>
    </location>
</feature>
<dbReference type="Pfam" id="PF23403">
    <property type="entry name" value="LTI65_LTI78_N"/>
    <property type="match status" value="1"/>
</dbReference>
<dbReference type="InterPro" id="IPR037491">
    <property type="entry name" value="LTI78/LTI65"/>
</dbReference>
<dbReference type="InterPro" id="IPR056605">
    <property type="entry name" value="LTI65_LTI78_N"/>
</dbReference>
<keyword evidence="4" id="KW-1185">Reference proteome</keyword>
<dbReference type="RefSeq" id="XP_026663720.1">
    <property type="nucleotide sequence ID" value="XM_026807919.2"/>
</dbReference>
<dbReference type="Proteomes" id="UP000228380">
    <property type="component" value="Chromosome 3"/>
</dbReference>
<sequence>MSESEGLQRHVESISALHHGRDVSLGHWSAPVTPTFASGFSFEDDQDHHHAKKSILGKVKEKAKKWRHMLAKKKHGHDDDNLTPPWGVSLDEEDDEQDPEYHGAPMYESETAPETYREGTSRPRPAVQSPSAVEKSAVFQLHNANKESEMKRDSVANRSLLHNMPAHRNPVGENGTKRTLTETVTEMLAPAYTMVSEATQMMASKIQSPGTGYELGAKQVWDKGISVKEYLLHKLEPGEEDRALCQVITEAVSPRKAGEVGIAEKVKEAASSLRGGEELHGTQIPVSARQGPIPVSTNPHAHEAPPPISANLHAHVSPIPVPINLHASESSNPVFTNLQAHVSSIPGSTNPRTEDVEIRGRRLQAYTT</sequence>
<dbReference type="Pfam" id="PF23399">
    <property type="entry name" value="LTI65_PGEED"/>
    <property type="match status" value="1"/>
</dbReference>
<evidence type="ECO:0000259" key="3">
    <source>
        <dbReference type="Pfam" id="PF23403"/>
    </source>
</evidence>
<dbReference type="GO" id="GO:0009737">
    <property type="term" value="P:response to abscisic acid"/>
    <property type="evidence" value="ECO:0007669"/>
    <property type="project" value="InterPro"/>
</dbReference>
<feature type="domain" description="LTI65/LTI78 PGEED repeat" evidence="2">
    <location>
        <begin position="222"/>
        <end position="252"/>
    </location>
</feature>
<dbReference type="OrthoDB" id="670168at2759"/>
<protein>
    <submittedName>
        <fullName evidence="5">Low-temperature-induced 65 kDa protein-like isoform X1</fullName>
    </submittedName>
</protein>
<reference evidence="4" key="1">
    <citation type="journal article" date="2019" name="Nat. Commun.">
        <title>Genome-wide association mapping of date palm fruit traits.</title>
        <authorList>
            <person name="Hazzouri K.M."/>
            <person name="Gros-Balthazard M."/>
            <person name="Flowers J.M."/>
            <person name="Copetti D."/>
            <person name="Lemansour A."/>
            <person name="Lebrun M."/>
            <person name="Masmoudi K."/>
            <person name="Ferrand S."/>
            <person name="Dhar M.I."/>
            <person name="Fresquez Z.A."/>
            <person name="Rosas U."/>
            <person name="Zhang J."/>
            <person name="Talag J."/>
            <person name="Lee S."/>
            <person name="Kudrna D."/>
            <person name="Powell R.F."/>
            <person name="Leitch I.J."/>
            <person name="Krueger R.R."/>
            <person name="Wing R.A."/>
            <person name="Amiri K.M.A."/>
            <person name="Purugganan M.D."/>
        </authorList>
    </citation>
    <scope>NUCLEOTIDE SEQUENCE [LARGE SCALE GENOMIC DNA]</scope>
    <source>
        <strain evidence="4">cv. Khalas</strain>
    </source>
</reference>